<dbReference type="InterPro" id="IPR013520">
    <property type="entry name" value="Ribonucl_H"/>
</dbReference>
<keyword evidence="3" id="KW-0479">Metal-binding</keyword>
<dbReference type="InterPro" id="IPR012337">
    <property type="entry name" value="RNaseH-like_sf"/>
</dbReference>
<evidence type="ECO:0000313" key="11">
    <source>
        <dbReference type="RefSeq" id="XP_006824670.1"/>
    </source>
</evidence>
<dbReference type="SUPFAM" id="SSF53098">
    <property type="entry name" value="Ribonuclease H-like"/>
    <property type="match status" value="1"/>
</dbReference>
<feature type="region of interest" description="Disordered" evidence="8">
    <location>
        <begin position="17"/>
        <end position="36"/>
    </location>
</feature>
<evidence type="ECO:0000259" key="9">
    <source>
        <dbReference type="SMART" id="SM00479"/>
    </source>
</evidence>
<evidence type="ECO:0000313" key="10">
    <source>
        <dbReference type="Proteomes" id="UP000694865"/>
    </source>
</evidence>
<evidence type="ECO:0000256" key="1">
    <source>
        <dbReference type="ARBA" id="ARBA00001946"/>
    </source>
</evidence>
<evidence type="ECO:0000256" key="3">
    <source>
        <dbReference type="ARBA" id="ARBA00022723"/>
    </source>
</evidence>
<dbReference type="InterPro" id="IPR036397">
    <property type="entry name" value="RNaseH_sf"/>
</dbReference>
<keyword evidence="10" id="KW-1185">Reference proteome</keyword>
<evidence type="ECO:0000256" key="6">
    <source>
        <dbReference type="ARBA" id="ARBA00022842"/>
    </source>
</evidence>
<accession>A0ABM0MXC9</accession>
<organism evidence="10 11">
    <name type="scientific">Saccoglossus kowalevskii</name>
    <name type="common">Acorn worm</name>
    <dbReference type="NCBI Taxonomy" id="10224"/>
    <lineage>
        <taxon>Eukaryota</taxon>
        <taxon>Metazoa</taxon>
        <taxon>Hemichordata</taxon>
        <taxon>Enteropneusta</taxon>
        <taxon>Harrimaniidae</taxon>
        <taxon>Saccoglossus</taxon>
    </lineage>
</organism>
<evidence type="ECO:0000256" key="7">
    <source>
        <dbReference type="ARBA" id="ARBA00025769"/>
    </source>
</evidence>
<dbReference type="RefSeq" id="XP_006824670.1">
    <property type="nucleotide sequence ID" value="XM_006824607.1"/>
</dbReference>
<keyword evidence="5" id="KW-0269">Exonuclease</keyword>
<keyword evidence="6" id="KW-0460">Magnesium</keyword>
<comment type="cofactor">
    <cofactor evidence="1">
        <name>Mg(2+)</name>
        <dbReference type="ChEBI" id="CHEBI:18420"/>
    </cofactor>
</comment>
<proteinExistence type="inferred from homology"/>
<dbReference type="Proteomes" id="UP000694865">
    <property type="component" value="Unplaced"/>
</dbReference>
<reference evidence="11" key="1">
    <citation type="submission" date="2025-08" db="UniProtKB">
        <authorList>
            <consortium name="RefSeq"/>
        </authorList>
    </citation>
    <scope>IDENTIFICATION</scope>
    <source>
        <tissue evidence="11">Testes</tissue>
    </source>
</reference>
<protein>
    <submittedName>
        <fullName evidence="11">Three prime repair exonuclease 1-like</fullName>
    </submittedName>
</protein>
<dbReference type="SMART" id="SM00479">
    <property type="entry name" value="EXOIII"/>
    <property type="match status" value="1"/>
</dbReference>
<dbReference type="GeneID" id="102801394"/>
<dbReference type="PANTHER" id="PTHR13058">
    <property type="entry name" value="THREE PRIME REPAIR EXONUCLEASE 1, 2"/>
    <property type="match status" value="1"/>
</dbReference>
<sequence>MTTNVAENSWYKKAKVLDTDSGSEEDGASTKNDLDHDVLAAETSDIKPTGSRFTPTETYVFIDLEATGLPVLDILPDITEIAMVAVSRKVFEEGSTSRAPPRALDKLVMCVQPSREVNPGAQKMTGLSKSFLEKHGRKQMDQTVEMTVRCFLARQAQPVCLVSHNGNRLDFPVLKSELTKVEKKRLLTNVYKVDSLMFFQTHLTQRKHAFALLCSQFLGQETSHDAEGDSVGLLQLLSDRYPDLRINFSNGPIPLKPYFE</sequence>
<keyword evidence="4" id="KW-0378">Hydrolase</keyword>
<evidence type="ECO:0000256" key="5">
    <source>
        <dbReference type="ARBA" id="ARBA00022839"/>
    </source>
</evidence>
<dbReference type="Pfam" id="PF00929">
    <property type="entry name" value="RNase_T"/>
    <property type="match status" value="1"/>
</dbReference>
<evidence type="ECO:0000256" key="2">
    <source>
        <dbReference type="ARBA" id="ARBA00022722"/>
    </source>
</evidence>
<dbReference type="PANTHER" id="PTHR13058:SF19">
    <property type="entry name" value="LD40940P"/>
    <property type="match status" value="1"/>
</dbReference>
<comment type="similarity">
    <text evidence="7">Belongs to the exonuclease superfamily. TREX family.</text>
</comment>
<evidence type="ECO:0000256" key="4">
    <source>
        <dbReference type="ARBA" id="ARBA00022801"/>
    </source>
</evidence>
<dbReference type="Gene3D" id="3.30.420.10">
    <property type="entry name" value="Ribonuclease H-like superfamily/Ribonuclease H"/>
    <property type="match status" value="1"/>
</dbReference>
<evidence type="ECO:0000256" key="8">
    <source>
        <dbReference type="SAM" id="MobiDB-lite"/>
    </source>
</evidence>
<name>A0ABM0MXC9_SACKO</name>
<keyword evidence="2" id="KW-0540">Nuclease</keyword>
<dbReference type="InterPro" id="IPR040393">
    <property type="entry name" value="TREX1/2"/>
</dbReference>
<feature type="domain" description="Exonuclease" evidence="9">
    <location>
        <begin position="58"/>
        <end position="246"/>
    </location>
</feature>
<gene>
    <name evidence="11" type="primary">LOC102801394</name>
</gene>